<proteinExistence type="predicted"/>
<reference evidence="4" key="1">
    <citation type="journal article" date="2019" name="Int. J. Syst. Evol. Microbiol.">
        <title>The Global Catalogue of Microorganisms (GCM) 10K type strain sequencing project: providing services to taxonomists for standard genome sequencing and annotation.</title>
        <authorList>
            <consortium name="The Broad Institute Genomics Platform"/>
            <consortium name="The Broad Institute Genome Sequencing Center for Infectious Disease"/>
            <person name="Wu L."/>
            <person name="Ma J."/>
        </authorList>
    </citation>
    <scope>NUCLEOTIDE SEQUENCE [LARGE SCALE GENOMIC DNA]</scope>
    <source>
        <strain evidence="4">CGMCC 1.10992</strain>
    </source>
</reference>
<evidence type="ECO:0000259" key="2">
    <source>
        <dbReference type="Pfam" id="PF02492"/>
    </source>
</evidence>
<dbReference type="CDD" id="cd03112">
    <property type="entry name" value="CobW-like"/>
    <property type="match status" value="1"/>
</dbReference>
<dbReference type="Gene3D" id="3.40.50.300">
    <property type="entry name" value="P-loop containing nucleotide triphosphate hydrolases"/>
    <property type="match status" value="1"/>
</dbReference>
<keyword evidence="4" id="KW-1185">Reference proteome</keyword>
<evidence type="ECO:0000313" key="4">
    <source>
        <dbReference type="Proteomes" id="UP001597380"/>
    </source>
</evidence>
<name>A0ABW4XJV1_9GAMM</name>
<dbReference type="PANTHER" id="PTHR13748">
    <property type="entry name" value="COBW-RELATED"/>
    <property type="match status" value="1"/>
</dbReference>
<protein>
    <submittedName>
        <fullName evidence="3">CobW family GTP-binding protein</fullName>
    </submittedName>
</protein>
<accession>A0ABW4XJV1</accession>
<sequence length="339" mass="36994">MKIISKPIPTNVITGFLGVGKTSTILSLLAKKPANERWAVLVNEFGEVGIDKSLMASSQSQQEIAIKEVPGGCMCCTSGVPMHVALTQLIRQQKPDRLLIEPSGLGHPKEVLQSLTSDLFKGVLELRATVTLVDPRHLDDERYRTHDTYIQQLLVADRVIANKMDLAPEGSISKLAGYLAEIGNPAKSVSEAIQGEVKLGWLEPMATALSVEESSAPLIGQQTSSPTPEIDESNSELEVNSNAFTREELESDGFFSVSWRLPETWQFGYAEFFGWLNQLAVERVKGVINTSKGLYAFNGVKGVITSCPVTQTLPTALVLIDDKAIELERVEQSLISLSK</sequence>
<organism evidence="3 4">
    <name type="scientific">Corallincola platygyrae</name>
    <dbReference type="NCBI Taxonomy" id="1193278"/>
    <lineage>
        <taxon>Bacteria</taxon>
        <taxon>Pseudomonadati</taxon>
        <taxon>Pseudomonadota</taxon>
        <taxon>Gammaproteobacteria</taxon>
        <taxon>Alteromonadales</taxon>
        <taxon>Psychromonadaceae</taxon>
        <taxon>Corallincola</taxon>
    </lineage>
</organism>
<dbReference type="PANTHER" id="PTHR13748:SF46">
    <property type="entry name" value="ZINC CHAPERONE YEIR"/>
    <property type="match status" value="1"/>
</dbReference>
<comment type="caution">
    <text evidence="3">The sequence shown here is derived from an EMBL/GenBank/DDBJ whole genome shotgun (WGS) entry which is preliminary data.</text>
</comment>
<dbReference type="EMBL" id="JBHUHT010000010">
    <property type="protein sequence ID" value="MFD2095835.1"/>
    <property type="molecule type" value="Genomic_DNA"/>
</dbReference>
<dbReference type="InterPro" id="IPR027417">
    <property type="entry name" value="P-loop_NTPase"/>
</dbReference>
<dbReference type="Proteomes" id="UP001597380">
    <property type="component" value="Unassembled WGS sequence"/>
</dbReference>
<feature type="region of interest" description="Disordered" evidence="1">
    <location>
        <begin position="216"/>
        <end position="235"/>
    </location>
</feature>
<dbReference type="Pfam" id="PF02492">
    <property type="entry name" value="cobW"/>
    <property type="match status" value="1"/>
</dbReference>
<dbReference type="RefSeq" id="WP_345340769.1">
    <property type="nucleotide sequence ID" value="NZ_BAABLI010000016.1"/>
</dbReference>
<dbReference type="SUPFAM" id="SSF52540">
    <property type="entry name" value="P-loop containing nucleoside triphosphate hydrolases"/>
    <property type="match status" value="1"/>
</dbReference>
<dbReference type="InterPro" id="IPR051316">
    <property type="entry name" value="Zinc-reg_GTPase_activator"/>
</dbReference>
<gene>
    <name evidence="3" type="ORF">ACFSJ3_07545</name>
</gene>
<evidence type="ECO:0000256" key="1">
    <source>
        <dbReference type="SAM" id="MobiDB-lite"/>
    </source>
</evidence>
<dbReference type="InterPro" id="IPR003495">
    <property type="entry name" value="CobW/HypB/UreG_nucleotide-bd"/>
</dbReference>
<evidence type="ECO:0000313" key="3">
    <source>
        <dbReference type="EMBL" id="MFD2095835.1"/>
    </source>
</evidence>
<feature type="domain" description="CobW/HypB/UreG nucleotide-binding" evidence="2">
    <location>
        <begin position="9"/>
        <end position="184"/>
    </location>
</feature>